<sequence length="86" mass="9600">MPPDKDLIGPTLVVPPMPNKFEHPKDNALGSHVLQELLSHFKVLVGEELEPRGMNVKLLAGYKLLDREHIVCMCCSDRVGANPRDE</sequence>
<gene>
    <name evidence="1" type="ORF">PR002_g32438</name>
</gene>
<accession>A0A6A3G6R4</accession>
<dbReference type="AlphaFoldDB" id="A0A6A3G6R4"/>
<evidence type="ECO:0000313" key="1">
    <source>
        <dbReference type="EMBL" id="KAE8953259.1"/>
    </source>
</evidence>
<comment type="caution">
    <text evidence="1">The sequence shown here is derived from an EMBL/GenBank/DDBJ whole genome shotgun (WGS) entry which is preliminary data.</text>
</comment>
<organism evidence="1 2">
    <name type="scientific">Phytophthora rubi</name>
    <dbReference type="NCBI Taxonomy" id="129364"/>
    <lineage>
        <taxon>Eukaryota</taxon>
        <taxon>Sar</taxon>
        <taxon>Stramenopiles</taxon>
        <taxon>Oomycota</taxon>
        <taxon>Peronosporomycetes</taxon>
        <taxon>Peronosporales</taxon>
        <taxon>Peronosporaceae</taxon>
        <taxon>Phytophthora</taxon>
    </lineage>
</organism>
<evidence type="ECO:0000313" key="2">
    <source>
        <dbReference type="Proteomes" id="UP000435112"/>
    </source>
</evidence>
<name>A0A6A3G6R4_9STRA</name>
<dbReference type="Proteomes" id="UP000435112">
    <property type="component" value="Unassembled WGS sequence"/>
</dbReference>
<proteinExistence type="predicted"/>
<dbReference type="EMBL" id="QXFU01010748">
    <property type="protein sequence ID" value="KAE8953259.1"/>
    <property type="molecule type" value="Genomic_DNA"/>
</dbReference>
<reference evidence="1 2" key="1">
    <citation type="submission" date="2018-09" db="EMBL/GenBank/DDBJ databases">
        <title>Genomic investigation of the strawberry pathogen Phytophthora fragariae indicates pathogenicity is determined by transcriptional variation in three key races.</title>
        <authorList>
            <person name="Adams T.M."/>
            <person name="Armitage A.D."/>
            <person name="Sobczyk M.K."/>
            <person name="Bates H.J."/>
            <person name="Dunwell J.M."/>
            <person name="Nellist C.F."/>
            <person name="Harrison R.J."/>
        </authorList>
    </citation>
    <scope>NUCLEOTIDE SEQUENCE [LARGE SCALE GENOMIC DNA]</scope>
    <source>
        <strain evidence="1 2">SCRP324</strain>
    </source>
</reference>
<protein>
    <submittedName>
        <fullName evidence="1">Uncharacterized protein</fullName>
    </submittedName>
</protein>